<evidence type="ECO:0000313" key="7">
    <source>
        <dbReference type="EMBL" id="GAA0361278.1"/>
    </source>
</evidence>
<comment type="function">
    <text evidence="1 6">Exhibits S-adenosyl-L-methionine-dependent methyltransferase activity.</text>
</comment>
<dbReference type="InterPro" id="IPR011610">
    <property type="entry name" value="SAM_mthyl_Trfase_ML2640-like"/>
</dbReference>
<keyword evidence="4" id="KW-0808">Transferase</keyword>
<dbReference type="InterPro" id="IPR029063">
    <property type="entry name" value="SAM-dependent_MTases_sf"/>
</dbReference>
<keyword evidence="8" id="KW-1185">Reference proteome</keyword>
<keyword evidence="3 6" id="KW-0489">Methyltransferase</keyword>
<evidence type="ECO:0000256" key="6">
    <source>
        <dbReference type="RuleBase" id="RU362030"/>
    </source>
</evidence>
<dbReference type="InterPro" id="IPR007213">
    <property type="entry name" value="Ppm1/Ppm2/Tcmp"/>
</dbReference>
<dbReference type="SUPFAM" id="SSF53335">
    <property type="entry name" value="S-adenosyl-L-methionine-dependent methyltransferases"/>
    <property type="match status" value="1"/>
</dbReference>
<dbReference type="PANTHER" id="PTHR43619:SF2">
    <property type="entry name" value="S-ADENOSYL-L-METHIONINE-DEPENDENT METHYLTRANSFERASES SUPERFAMILY PROTEIN"/>
    <property type="match status" value="1"/>
</dbReference>
<dbReference type="Gene3D" id="3.40.50.150">
    <property type="entry name" value="Vaccinia Virus protein VP39"/>
    <property type="match status" value="1"/>
</dbReference>
<gene>
    <name evidence="7" type="ORF">GCM10010151_58990</name>
</gene>
<reference evidence="7 8" key="1">
    <citation type="journal article" date="2019" name="Int. J. Syst. Evol. Microbiol.">
        <title>The Global Catalogue of Microorganisms (GCM) 10K type strain sequencing project: providing services to taxonomists for standard genome sequencing and annotation.</title>
        <authorList>
            <consortium name="The Broad Institute Genomics Platform"/>
            <consortium name="The Broad Institute Genome Sequencing Center for Infectious Disease"/>
            <person name="Wu L."/>
            <person name="Ma J."/>
        </authorList>
    </citation>
    <scope>NUCLEOTIDE SEQUENCE [LARGE SCALE GENOMIC DNA]</scope>
    <source>
        <strain evidence="7 8">JCM 3146</strain>
    </source>
</reference>
<dbReference type="Pfam" id="PF04072">
    <property type="entry name" value="LCM"/>
    <property type="match status" value="1"/>
</dbReference>
<dbReference type="RefSeq" id="WP_252805957.1">
    <property type="nucleotide sequence ID" value="NZ_BAAABM010000054.1"/>
</dbReference>
<dbReference type="Proteomes" id="UP001501822">
    <property type="component" value="Unassembled WGS sequence"/>
</dbReference>
<evidence type="ECO:0000256" key="5">
    <source>
        <dbReference type="ARBA" id="ARBA00022691"/>
    </source>
</evidence>
<evidence type="ECO:0000256" key="3">
    <source>
        <dbReference type="ARBA" id="ARBA00022603"/>
    </source>
</evidence>
<comment type="caution">
    <text evidence="7">The sequence shown here is derived from an EMBL/GenBank/DDBJ whole genome shotgun (WGS) entry which is preliminary data.</text>
</comment>
<accession>A0ABN0XD65</accession>
<proteinExistence type="inferred from homology"/>
<evidence type="ECO:0000313" key="8">
    <source>
        <dbReference type="Proteomes" id="UP001501822"/>
    </source>
</evidence>
<dbReference type="EMBL" id="BAAABM010000054">
    <property type="protein sequence ID" value="GAA0361278.1"/>
    <property type="molecule type" value="Genomic_DNA"/>
</dbReference>
<name>A0ABN0XD65_9ACTN</name>
<evidence type="ECO:0000256" key="4">
    <source>
        <dbReference type="ARBA" id="ARBA00022679"/>
    </source>
</evidence>
<dbReference type="GO" id="GO:0008168">
    <property type="term" value="F:methyltransferase activity"/>
    <property type="evidence" value="ECO:0007669"/>
    <property type="project" value="UniProtKB-KW"/>
</dbReference>
<evidence type="ECO:0000256" key="2">
    <source>
        <dbReference type="ARBA" id="ARBA00008138"/>
    </source>
</evidence>
<dbReference type="PANTHER" id="PTHR43619">
    <property type="entry name" value="S-ADENOSYL-L-METHIONINE-DEPENDENT METHYLTRANSFERASE YKTD-RELATED"/>
    <property type="match status" value="1"/>
</dbReference>
<organism evidence="7 8">
    <name type="scientific">Actinoallomurus spadix</name>
    <dbReference type="NCBI Taxonomy" id="79912"/>
    <lineage>
        <taxon>Bacteria</taxon>
        <taxon>Bacillati</taxon>
        <taxon>Actinomycetota</taxon>
        <taxon>Actinomycetes</taxon>
        <taxon>Streptosporangiales</taxon>
        <taxon>Thermomonosporaceae</taxon>
        <taxon>Actinoallomurus</taxon>
    </lineage>
</organism>
<evidence type="ECO:0000256" key="1">
    <source>
        <dbReference type="ARBA" id="ARBA00003907"/>
    </source>
</evidence>
<protein>
    <recommendedName>
        <fullName evidence="6">S-adenosyl-L-methionine-dependent methyltransferase</fullName>
        <ecNumber evidence="6">2.1.1.-</ecNumber>
    </recommendedName>
</protein>
<comment type="similarity">
    <text evidence="2 6">Belongs to the UPF0677 family.</text>
</comment>
<dbReference type="EC" id="2.1.1.-" evidence="6"/>
<sequence length="289" mass="31084">MNDDGRPSQTALTAAAARAAHLIVDDEPRIFADTLAYTLLGDEAENLVRYHRLHGDHPILAGARAAATVRSRYTEDRLAEAVARGVTQYVILGAGLDSFAYRAGPASGTRVFEVDHPGTQEWKRDRLKKAGVALPGTVTFVPVDFEAAVLSEALTEAGFDPSRPAFVSWLGVTMYLTREAIAGTLTEIGRCAPGTEIVIESMLPPELQDAAGRAYAEGVSSVAAEHGEPWLSHFGPEDLSALLERHGFGLIRHARTSDAVDPGLWERTDAVRPVGLSLLTHATVLVRTR</sequence>
<dbReference type="GO" id="GO:0032259">
    <property type="term" value="P:methylation"/>
    <property type="evidence" value="ECO:0007669"/>
    <property type="project" value="UniProtKB-KW"/>
</dbReference>
<dbReference type="NCBIfam" id="TIGR00027">
    <property type="entry name" value="mthyl_TIGR00027"/>
    <property type="match status" value="1"/>
</dbReference>
<keyword evidence="5 6" id="KW-0949">S-adenosyl-L-methionine</keyword>